<proteinExistence type="predicted"/>
<gene>
    <name evidence="1" type="ORF">S01H1_10793</name>
</gene>
<dbReference type="AlphaFoldDB" id="X0S007"/>
<protein>
    <submittedName>
        <fullName evidence="1">Uncharacterized protein</fullName>
    </submittedName>
</protein>
<feature type="non-terminal residue" evidence="1">
    <location>
        <position position="1"/>
    </location>
</feature>
<evidence type="ECO:0000313" key="1">
    <source>
        <dbReference type="EMBL" id="GAF74373.1"/>
    </source>
</evidence>
<comment type="caution">
    <text evidence="1">The sequence shown here is derived from an EMBL/GenBank/DDBJ whole genome shotgun (WGS) entry which is preliminary data.</text>
</comment>
<organism evidence="1">
    <name type="scientific">marine sediment metagenome</name>
    <dbReference type="NCBI Taxonomy" id="412755"/>
    <lineage>
        <taxon>unclassified sequences</taxon>
        <taxon>metagenomes</taxon>
        <taxon>ecological metagenomes</taxon>
    </lineage>
</organism>
<sequence>EKVPTVEESWLWDAGFWDENIMVDTPIPYAIPPGLIFNGKPATGADIIKGAAKEGMTVPEFLAALGGGQ</sequence>
<name>X0S007_9ZZZZ</name>
<dbReference type="EMBL" id="BARS01005500">
    <property type="protein sequence ID" value="GAF74373.1"/>
    <property type="molecule type" value="Genomic_DNA"/>
</dbReference>
<reference evidence="1" key="1">
    <citation type="journal article" date="2014" name="Front. Microbiol.">
        <title>High frequency of phylogenetically diverse reductive dehalogenase-homologous genes in deep subseafloor sedimentary metagenomes.</title>
        <authorList>
            <person name="Kawai M."/>
            <person name="Futagami T."/>
            <person name="Toyoda A."/>
            <person name="Takaki Y."/>
            <person name="Nishi S."/>
            <person name="Hori S."/>
            <person name="Arai W."/>
            <person name="Tsubouchi T."/>
            <person name="Morono Y."/>
            <person name="Uchiyama I."/>
            <person name="Ito T."/>
            <person name="Fujiyama A."/>
            <person name="Inagaki F."/>
            <person name="Takami H."/>
        </authorList>
    </citation>
    <scope>NUCLEOTIDE SEQUENCE</scope>
    <source>
        <strain evidence="1">Expedition CK06-06</strain>
    </source>
</reference>
<accession>X0S007</accession>